<dbReference type="PANTHER" id="PTHR33307:SF11">
    <property type="entry name" value="ALPHA-L-RHAMNOSIDASE"/>
    <property type="match status" value="1"/>
</dbReference>
<dbReference type="Gene3D" id="1.50.10.10">
    <property type="match status" value="1"/>
</dbReference>
<name>D4M2B4_9FIRM</name>
<dbReference type="InterPro" id="IPR013737">
    <property type="entry name" value="Bac_rhamnosid_N"/>
</dbReference>
<dbReference type="KEGG" id="rto:RTO_06400"/>
<dbReference type="AlphaFoldDB" id="D4M2B4"/>
<dbReference type="GO" id="GO:0005975">
    <property type="term" value="P:carbohydrate metabolic process"/>
    <property type="evidence" value="ECO:0007669"/>
    <property type="project" value="InterPro"/>
</dbReference>
<protein>
    <recommendedName>
        <fullName evidence="2">alpha-L-rhamnosidase</fullName>
        <ecNumber evidence="2">3.2.1.40</ecNumber>
    </recommendedName>
</protein>
<evidence type="ECO:0000256" key="2">
    <source>
        <dbReference type="ARBA" id="ARBA00012652"/>
    </source>
</evidence>
<evidence type="ECO:0000256" key="1">
    <source>
        <dbReference type="ARBA" id="ARBA00001445"/>
    </source>
</evidence>
<dbReference type="Pfam" id="PF17389">
    <property type="entry name" value="Bac_rhamnosid6H"/>
    <property type="match status" value="1"/>
</dbReference>
<dbReference type="Gene3D" id="2.60.120.260">
    <property type="entry name" value="Galactose-binding domain-like"/>
    <property type="match status" value="2"/>
</dbReference>
<dbReference type="InterPro" id="IPR008928">
    <property type="entry name" value="6-hairpin_glycosidase_sf"/>
</dbReference>
<evidence type="ECO:0000313" key="8">
    <source>
        <dbReference type="EMBL" id="CBL25376.1"/>
    </source>
</evidence>
<evidence type="ECO:0000256" key="3">
    <source>
        <dbReference type="ARBA" id="ARBA00022801"/>
    </source>
</evidence>
<feature type="domain" description="Bacterial alpha-L-rhamnosidase N-terminal" evidence="5">
    <location>
        <begin position="26"/>
        <end position="209"/>
    </location>
</feature>
<evidence type="ECO:0000313" key="9">
    <source>
        <dbReference type="Proteomes" id="UP000008956"/>
    </source>
</evidence>
<sequence length="754" mass="86419">MNELGNWISQGTQKPFYVRKEFDVKKEIVKAAAYVCGLGQFIFHLNGQKVADHELDPGWTNYDKKIQYVKFDITDLVHTGKNVLGAEVGNGWFIKEDEHYTFSFPAFMPPNPNPYKPFGNELVFAVKLILNYVDGTAETLFADETFKVKEHPVTMSNVYGSETYCAELNQKGWNRIDFDDSEWKNAVVVTEQDAPKGELIEQFQPAIKVICSYSAKYVHTVSGRDIYDLGQNVSGMLKLSYRGKKGDVIYIYPAEKLNEAGNVDQVAKNWVTVGNCITCIVGEDDTWQDYRMRFTYFAGRYFAVEKSSESAEIKDIIGESISSAWKTDGTFHCDDTRYVQIYDLVEKAVEANMVSIHTDCPTIERFAWQEPNHLMAPSIMYMKDGRKLWEKFFMDMRIDQLTEEDYFMDLKGNKYFPGAGLIPSQAPCYIHNVLPVPGMGSFFDIIPWGSSGILGVKWHYLFYGDKKVIADNYEMGKRYLEHLKTKQNEDGFINHGLGDWGNPDNQLARENVETAFLYADAITLAEFAEILGKEEDEAGFLQFAEGVKENYNRRLLVQNESGKWCYRSFEHKEKIVMTQACEALPLYWGMVPEEKIEDVIDSFRQTLIEKQSFASGEVGLPYIIQTASRYGMNALICSFITRPEHPSYYAFVKNGLTTLGEYWEENPRSHCHDMMGHIIEWYYNGIAGIKPLKPGFKKVLIKPYLPESMNEMSCKYDSVNGKIIVSMRRDDGKIRLDVKADERIDVEIDKTFIA</sequence>
<dbReference type="GO" id="GO:0030596">
    <property type="term" value="F:alpha-L-rhamnosidase activity"/>
    <property type="evidence" value="ECO:0007669"/>
    <property type="project" value="UniProtKB-EC"/>
</dbReference>
<dbReference type="Gene3D" id="2.60.420.10">
    <property type="entry name" value="Maltose phosphorylase, domain 3"/>
    <property type="match status" value="1"/>
</dbReference>
<dbReference type="Proteomes" id="UP000008956">
    <property type="component" value="Chromosome"/>
</dbReference>
<evidence type="ECO:0000259" key="6">
    <source>
        <dbReference type="Pfam" id="PF17389"/>
    </source>
</evidence>
<feature type="domain" description="Alpha-L-rhamnosidase six-hairpin glycosidase" evidence="6">
    <location>
        <begin position="328"/>
        <end position="685"/>
    </location>
</feature>
<gene>
    <name evidence="8" type="ORF">RTO_06400</name>
</gene>
<dbReference type="EC" id="3.2.1.40" evidence="2"/>
<keyword evidence="3" id="KW-0378">Hydrolase</keyword>
<evidence type="ECO:0000259" key="7">
    <source>
        <dbReference type="Pfam" id="PF17390"/>
    </source>
</evidence>
<dbReference type="CAZy" id="GH78">
    <property type="family name" value="Glycoside Hydrolase Family 78"/>
</dbReference>
<evidence type="ECO:0000259" key="4">
    <source>
        <dbReference type="Pfam" id="PF05592"/>
    </source>
</evidence>
<dbReference type="InterPro" id="IPR016007">
    <property type="entry name" value="Alpha_rhamnosid"/>
</dbReference>
<dbReference type="RefSeq" id="WP_015528005.1">
    <property type="nucleotide sequence ID" value="NC_021015.1"/>
</dbReference>
<dbReference type="PATRIC" id="fig|657313.3.peg.320"/>
<dbReference type="HOGENOM" id="CLU_002926_1_1_9"/>
<proteinExistence type="predicted"/>
<reference evidence="8 9" key="2">
    <citation type="submission" date="2010-03" db="EMBL/GenBank/DDBJ databases">
        <authorList>
            <person name="Pajon A."/>
        </authorList>
    </citation>
    <scope>NUCLEOTIDE SEQUENCE [LARGE SCALE GENOMIC DNA]</scope>
    <source>
        <strain evidence="8 9">L2-14</strain>
    </source>
</reference>
<accession>D4M2B4</accession>
<dbReference type="Pfam" id="PF08531">
    <property type="entry name" value="Bac_rhamnosid_N"/>
    <property type="match status" value="1"/>
</dbReference>
<comment type="catalytic activity">
    <reaction evidence="1">
        <text>Hydrolysis of terminal non-reducing alpha-L-rhamnose residues in alpha-L-rhamnosides.</text>
        <dbReference type="EC" id="3.2.1.40"/>
    </reaction>
</comment>
<dbReference type="InterPro" id="IPR012341">
    <property type="entry name" value="6hp_glycosidase-like_sf"/>
</dbReference>
<dbReference type="Pfam" id="PF05592">
    <property type="entry name" value="Bac_rhamnosid"/>
    <property type="match status" value="1"/>
</dbReference>
<dbReference type="InterPro" id="IPR035396">
    <property type="entry name" value="Bac_rhamnosid6H"/>
</dbReference>
<dbReference type="InterPro" id="IPR008902">
    <property type="entry name" value="Rhamnosid_concanavalin"/>
</dbReference>
<dbReference type="Pfam" id="PF17390">
    <property type="entry name" value="Bac_rhamnosid_C"/>
    <property type="match status" value="1"/>
</dbReference>
<reference evidence="8 9" key="1">
    <citation type="submission" date="2010-03" db="EMBL/GenBank/DDBJ databases">
        <title>The genome sequence of Ruminococcus torques L2-14.</title>
        <authorList>
            <consortium name="metaHIT consortium -- http://www.metahit.eu/"/>
            <person name="Pajon A."/>
            <person name="Turner K."/>
            <person name="Parkhill J."/>
            <person name="Duncan S."/>
            <person name="Flint H."/>
        </authorList>
    </citation>
    <scope>NUCLEOTIDE SEQUENCE [LARGE SCALE GENOMIC DNA]</scope>
    <source>
        <strain evidence="8 9">L2-14</strain>
    </source>
</reference>
<dbReference type="EMBL" id="FP929055">
    <property type="protein sequence ID" value="CBL25376.1"/>
    <property type="molecule type" value="Genomic_DNA"/>
</dbReference>
<dbReference type="InterPro" id="IPR035398">
    <property type="entry name" value="Bac_rhamnosid_C"/>
</dbReference>
<feature type="domain" description="Alpha-L-rhamnosidase C-terminal" evidence="7">
    <location>
        <begin position="688"/>
        <end position="739"/>
    </location>
</feature>
<organism evidence="8 9">
    <name type="scientific">[Ruminococcus] torques L2-14</name>
    <dbReference type="NCBI Taxonomy" id="657313"/>
    <lineage>
        <taxon>Bacteria</taxon>
        <taxon>Bacillati</taxon>
        <taxon>Bacillota</taxon>
        <taxon>Clostridia</taxon>
        <taxon>Lachnospirales</taxon>
        <taxon>Lachnospiraceae</taxon>
        <taxon>Mediterraneibacter</taxon>
    </lineage>
</organism>
<dbReference type="PANTHER" id="PTHR33307">
    <property type="entry name" value="ALPHA-RHAMNOSIDASE (EUROFUNG)"/>
    <property type="match status" value="1"/>
</dbReference>
<feature type="domain" description="Alpha-L-rhamnosidase concanavalin-like" evidence="4">
    <location>
        <begin position="222"/>
        <end position="320"/>
    </location>
</feature>
<evidence type="ECO:0000259" key="5">
    <source>
        <dbReference type="Pfam" id="PF08531"/>
    </source>
</evidence>
<dbReference type="SUPFAM" id="SSF48208">
    <property type="entry name" value="Six-hairpin glycosidases"/>
    <property type="match status" value="1"/>
</dbReference>